<accession>A0ABU3EVR9</accession>
<evidence type="ECO:0000313" key="1">
    <source>
        <dbReference type="EMBL" id="MDT2598962.1"/>
    </source>
</evidence>
<proteinExistence type="predicted"/>
<comment type="caution">
    <text evidence="1">The sequence shown here is derived from an EMBL/GenBank/DDBJ whole genome shotgun (WGS) entry which is preliminary data.</text>
</comment>
<evidence type="ECO:0000313" key="2">
    <source>
        <dbReference type="Proteomes" id="UP001252875"/>
    </source>
</evidence>
<dbReference type="Pfam" id="PF20181">
    <property type="entry name" value="DUF6544"/>
    <property type="match status" value="1"/>
</dbReference>
<dbReference type="RefSeq" id="WP_311820887.1">
    <property type="nucleotide sequence ID" value="NZ_JARPYF010000001.1"/>
</dbReference>
<reference evidence="1 2" key="1">
    <citation type="submission" date="2023-03" db="EMBL/GenBank/DDBJ databases">
        <authorList>
            <person name="Shen W."/>
            <person name="Cai J."/>
        </authorList>
    </citation>
    <scope>NUCLEOTIDE SEQUENCE [LARGE SCALE GENOMIC DNA]</scope>
    <source>
        <strain evidence="1 2">D6-4</strain>
    </source>
</reference>
<keyword evidence="2" id="KW-1185">Reference proteome</keyword>
<protein>
    <recommendedName>
        <fullName evidence="3">Inner membrane protein</fullName>
    </recommendedName>
</protein>
<sequence>MLLWGLIIVLALIVIYFFLPGGSAWNKYLADIEDSFQQEELPPEPQLITEESIAQLPPLLKKYLKKNGYVNRPLMRNMQIRFGNTKFRMSADKAPIAIDFCQVNFVYRPDRYAFLQARMFGLPVQVRDSVKDGRGAMIGVIAKHFQLFNSTGPEMDQGQLITALADAVFMPGLFLQDYVAWRTLDERKIEGTITWNGVSAKGRFTFDDSGDIVRFDTDDRYMDENGKGTSLVPWFVLYENYESDGDYRRPGLVSVNWKLPQGIDNYFVSDKIKIWHR</sequence>
<organism evidence="1 2">
    <name type="scientific">Enterococcus hulanensis</name>
    <dbReference type="NCBI Taxonomy" id="2559929"/>
    <lineage>
        <taxon>Bacteria</taxon>
        <taxon>Bacillati</taxon>
        <taxon>Bacillota</taxon>
        <taxon>Bacilli</taxon>
        <taxon>Lactobacillales</taxon>
        <taxon>Enterococcaceae</taxon>
        <taxon>Enterococcus</taxon>
    </lineage>
</organism>
<dbReference type="InterPro" id="IPR046674">
    <property type="entry name" value="DUF6544"/>
</dbReference>
<evidence type="ECO:0008006" key="3">
    <source>
        <dbReference type="Google" id="ProtNLM"/>
    </source>
</evidence>
<dbReference type="EMBL" id="JARPYI010000001">
    <property type="protein sequence ID" value="MDT2598962.1"/>
    <property type="molecule type" value="Genomic_DNA"/>
</dbReference>
<dbReference type="Proteomes" id="UP001252875">
    <property type="component" value="Unassembled WGS sequence"/>
</dbReference>
<name>A0ABU3EVR9_9ENTE</name>
<gene>
    <name evidence="1" type="ORF">P7D85_04195</name>
</gene>